<evidence type="ECO:0000259" key="2">
    <source>
        <dbReference type="SMART" id="SM00382"/>
    </source>
</evidence>
<dbReference type="AlphaFoldDB" id="A0A2V4RH35"/>
<feature type="region of interest" description="Disordered" evidence="1">
    <location>
        <begin position="622"/>
        <end position="642"/>
    </location>
</feature>
<dbReference type="InterPro" id="IPR043129">
    <property type="entry name" value="ATPase_NBD"/>
</dbReference>
<dbReference type="GO" id="GO:0016887">
    <property type="term" value="F:ATP hydrolysis activity"/>
    <property type="evidence" value="ECO:0007669"/>
    <property type="project" value="InterPro"/>
</dbReference>
<dbReference type="Proteomes" id="UP000247371">
    <property type="component" value="Unassembled WGS sequence"/>
</dbReference>
<dbReference type="EMBL" id="NKUB01000046">
    <property type="protein sequence ID" value="PYD68224.1"/>
    <property type="molecule type" value="Genomic_DNA"/>
</dbReference>
<sequence length="966" mass="106982">MNKSVECGIRFLLREDDRPFLSSRCFIVADPTIREHDQWDLLLSPPAEEGWVFEIDDVKSWMLQGGPERKMFYDRHDTGTPYRILNPNAVFCAYVARLFAEIPQEYRRLSRYALMPSISEPRSRKRYKEALEAAIPDVAVLPEPEMVAEYFRLVTRTLELESDVNNVVLIVDTGASTANMTIVISRRDGQIVESGGKGAQRTQRLRTMRGDSVANAGRWVDEQLANLVGASLTDPALMRKIESAKISVSRGTLQQVEVALTEGGASGTIDRAKLEMVTVHLWHELRPAFERLFEQLYASQISTSDAREKSADRLKDKKVNGPRDAHRLIDMIVLAGGTSLLPDFEEAMLASIFPDGYRPKVIKVGDTFPIAAAVGGIAHVLNNDILLRRDGKNDASLSSGDARLETTLQCPIVMAIKTAQTYEEKIVILSPDDPFVDTGGTRLISGLPSFQKGEKAKARLLLDDKNPPRGRRPKEFSVARIPVEMNLTWVPDSSRATVSSHDTVGLDLWISAEKTEVKTTSQKQSGHILLDLGMSKIVAVFAGPGGVSQQYVKDALRGTEMAERASTVSTESAIELHSEQELPRATQDSVQFVSSTNEPDQSDESRALPSVTFPDVERKTLSPVNSQALPRPNQIKTNGWDTRSSDSEFVQVLTQIGKVFREQEHSTTFADIVVALIGLAVRPTVILAGPPGCGKSTLVRLIARLLGKTPDDSFHDIAVQAHWTNDDALFGDKGNLLKLLQNDNRGHLVLFDEFNLTRPEYYLSRLFHAIESDTREISDGRSIASCRVMGTLNIDESSRVPSPKIIDRCFLIELPQVLWDGGASAPLPTLGEEYIISGLPEVPRVTGNIDERVKSVVTALRKAVDENGLRHDFLPSRRVLADIEAVLSLHESLGLNSAGLLETDDVVDRLIASRILVKLSGAFETVEPALDAIEKSLRNSSRLPMTHRRLKLARRQEHLGFVSPWH</sequence>
<dbReference type="CDD" id="cd00009">
    <property type="entry name" value="AAA"/>
    <property type="match status" value="1"/>
</dbReference>
<evidence type="ECO:0000256" key="1">
    <source>
        <dbReference type="SAM" id="MobiDB-lite"/>
    </source>
</evidence>
<gene>
    <name evidence="3" type="ORF">CFR76_16235</name>
</gene>
<dbReference type="SUPFAM" id="SSF52540">
    <property type="entry name" value="P-loop containing nucleoside triphosphate hydrolases"/>
    <property type="match status" value="1"/>
</dbReference>
<comment type="caution">
    <text evidence="3">The sequence shown here is derived from an EMBL/GenBank/DDBJ whole genome shotgun (WGS) entry which is preliminary data.</text>
</comment>
<keyword evidence="4" id="KW-1185">Reference proteome</keyword>
<dbReference type="GO" id="GO:0005524">
    <property type="term" value="F:ATP binding"/>
    <property type="evidence" value="ECO:0007669"/>
    <property type="project" value="InterPro"/>
</dbReference>
<accession>A0A2V4RH35</accession>
<feature type="domain" description="AAA+ ATPase" evidence="2">
    <location>
        <begin position="681"/>
        <end position="818"/>
    </location>
</feature>
<feature type="region of interest" description="Disordered" evidence="1">
    <location>
        <begin position="564"/>
        <end position="610"/>
    </location>
</feature>
<feature type="compositionally biased region" description="Polar residues" evidence="1">
    <location>
        <begin position="586"/>
        <end position="599"/>
    </location>
</feature>
<dbReference type="InterPro" id="IPR003593">
    <property type="entry name" value="AAA+_ATPase"/>
</dbReference>
<reference evidence="3 4" key="1">
    <citation type="submission" date="2017-07" db="EMBL/GenBank/DDBJ databases">
        <title>A draft genome sequence of Komagataeibacter swingsii LMG 22125.</title>
        <authorList>
            <person name="Skraban J."/>
            <person name="Cleenwerck I."/>
            <person name="Vandamme P."/>
            <person name="Trcek J."/>
        </authorList>
    </citation>
    <scope>NUCLEOTIDE SEQUENCE [LARGE SCALE GENOMIC DNA]</scope>
    <source>
        <strain evidence="3 4">LMG 22125</strain>
    </source>
</reference>
<dbReference type="SMART" id="SM00382">
    <property type="entry name" value="AAA"/>
    <property type="match status" value="1"/>
</dbReference>
<evidence type="ECO:0000313" key="3">
    <source>
        <dbReference type="EMBL" id="PYD68224.1"/>
    </source>
</evidence>
<dbReference type="SUPFAM" id="SSF53067">
    <property type="entry name" value="Actin-like ATPase domain"/>
    <property type="match status" value="1"/>
</dbReference>
<dbReference type="Pfam" id="PF07728">
    <property type="entry name" value="AAA_5"/>
    <property type="match status" value="1"/>
</dbReference>
<dbReference type="Gene3D" id="3.90.640.10">
    <property type="entry name" value="Actin, Chain A, domain 4"/>
    <property type="match status" value="1"/>
</dbReference>
<name>A0A2V4RH35_9PROT</name>
<dbReference type="RefSeq" id="WP_110557880.1">
    <property type="nucleotide sequence ID" value="NZ_NKUB01000046.1"/>
</dbReference>
<proteinExistence type="predicted"/>
<evidence type="ECO:0000313" key="4">
    <source>
        <dbReference type="Proteomes" id="UP000247371"/>
    </source>
</evidence>
<dbReference type="InterPro" id="IPR011704">
    <property type="entry name" value="ATPase_dyneun-rel_AAA"/>
</dbReference>
<organism evidence="3 4">
    <name type="scientific">Komagataeibacter swingsii</name>
    <dbReference type="NCBI Taxonomy" id="215220"/>
    <lineage>
        <taxon>Bacteria</taxon>
        <taxon>Pseudomonadati</taxon>
        <taxon>Pseudomonadota</taxon>
        <taxon>Alphaproteobacteria</taxon>
        <taxon>Acetobacterales</taxon>
        <taxon>Acetobacteraceae</taxon>
        <taxon>Komagataeibacter</taxon>
    </lineage>
</organism>
<dbReference type="Gene3D" id="3.30.420.40">
    <property type="match status" value="2"/>
</dbReference>
<protein>
    <recommendedName>
        <fullName evidence="2">AAA+ ATPase domain-containing protein</fullName>
    </recommendedName>
</protein>
<dbReference type="InterPro" id="IPR027417">
    <property type="entry name" value="P-loop_NTPase"/>
</dbReference>
<dbReference type="Gene3D" id="3.40.50.300">
    <property type="entry name" value="P-loop containing nucleotide triphosphate hydrolases"/>
    <property type="match status" value="1"/>
</dbReference>